<feature type="non-terminal residue" evidence="1">
    <location>
        <position position="1"/>
    </location>
</feature>
<dbReference type="EMBL" id="JACEIK010001183">
    <property type="protein sequence ID" value="MCD7466959.1"/>
    <property type="molecule type" value="Genomic_DNA"/>
</dbReference>
<reference evidence="1 2" key="1">
    <citation type="journal article" date="2021" name="BMC Genomics">
        <title>Datura genome reveals duplications of psychoactive alkaloid biosynthetic genes and high mutation rate following tissue culture.</title>
        <authorList>
            <person name="Rajewski A."/>
            <person name="Carter-House D."/>
            <person name="Stajich J."/>
            <person name="Litt A."/>
        </authorList>
    </citation>
    <scope>NUCLEOTIDE SEQUENCE [LARGE SCALE GENOMIC DNA]</scope>
    <source>
        <strain evidence="1">AR-01</strain>
    </source>
</reference>
<accession>A0ABS8T8P9</accession>
<name>A0ABS8T8P9_DATST</name>
<evidence type="ECO:0000313" key="2">
    <source>
        <dbReference type="Proteomes" id="UP000823775"/>
    </source>
</evidence>
<keyword evidence="2" id="KW-1185">Reference proteome</keyword>
<comment type="caution">
    <text evidence="1">The sequence shown here is derived from an EMBL/GenBank/DDBJ whole genome shotgun (WGS) entry which is preliminary data.</text>
</comment>
<organism evidence="1 2">
    <name type="scientific">Datura stramonium</name>
    <name type="common">Jimsonweed</name>
    <name type="synonym">Common thornapple</name>
    <dbReference type="NCBI Taxonomy" id="4076"/>
    <lineage>
        <taxon>Eukaryota</taxon>
        <taxon>Viridiplantae</taxon>
        <taxon>Streptophyta</taxon>
        <taxon>Embryophyta</taxon>
        <taxon>Tracheophyta</taxon>
        <taxon>Spermatophyta</taxon>
        <taxon>Magnoliopsida</taxon>
        <taxon>eudicotyledons</taxon>
        <taxon>Gunneridae</taxon>
        <taxon>Pentapetalae</taxon>
        <taxon>asterids</taxon>
        <taxon>lamiids</taxon>
        <taxon>Solanales</taxon>
        <taxon>Solanaceae</taxon>
        <taxon>Solanoideae</taxon>
        <taxon>Datureae</taxon>
        <taxon>Datura</taxon>
    </lineage>
</organism>
<proteinExistence type="predicted"/>
<protein>
    <submittedName>
        <fullName evidence="1">Uncharacterized protein</fullName>
    </submittedName>
</protein>
<dbReference type="Proteomes" id="UP000823775">
    <property type="component" value="Unassembled WGS sequence"/>
</dbReference>
<gene>
    <name evidence="1" type="ORF">HAX54_004065</name>
</gene>
<sequence>DRMYKVADILARHWSPIQLSSNCHYGKPYLGDVDGAPTNVTGVEHPATWYRIVSHSNSRAKVAWLIQQDR</sequence>
<evidence type="ECO:0000313" key="1">
    <source>
        <dbReference type="EMBL" id="MCD7466959.1"/>
    </source>
</evidence>